<dbReference type="RefSeq" id="XP_015039045.2">
    <property type="nucleotide sequence ID" value="XM_015183559.2"/>
</dbReference>
<keyword evidence="9" id="KW-0862">Zinc</keyword>
<dbReference type="GO" id="GO:0006302">
    <property type="term" value="P:double-strand break repair"/>
    <property type="evidence" value="ECO:0007669"/>
    <property type="project" value="TreeGrafter"/>
</dbReference>
<dbReference type="InterPro" id="IPR051657">
    <property type="entry name" value="RNF168/RNF169_E3_ubiq-ligase"/>
</dbReference>
<dbReference type="ExpressionAtlas" id="A0A6I8VDM2">
    <property type="expression patterns" value="baseline"/>
</dbReference>
<dbReference type="GO" id="GO:0031491">
    <property type="term" value="F:nucleosome binding"/>
    <property type="evidence" value="ECO:0007669"/>
    <property type="project" value="TreeGrafter"/>
</dbReference>
<comment type="catalytic activity">
    <reaction evidence="1">
        <text>S-ubiquitinyl-[E2 ubiquitin-conjugating enzyme]-L-cysteine + [acceptor protein]-L-lysine = [E2 ubiquitin-conjugating enzyme]-L-cysteine + N(6)-ubiquitinyl-[acceptor protein]-L-lysine.</text>
        <dbReference type="EC" id="2.3.2.27"/>
    </reaction>
</comment>
<evidence type="ECO:0000259" key="13">
    <source>
        <dbReference type="PROSITE" id="PS50089"/>
    </source>
</evidence>
<evidence type="ECO:0000256" key="11">
    <source>
        <dbReference type="PROSITE-ProRule" id="PRU00175"/>
    </source>
</evidence>
<keyword evidence="14" id="KW-1185">Reference proteome</keyword>
<dbReference type="GO" id="GO:0005634">
    <property type="term" value="C:nucleus"/>
    <property type="evidence" value="ECO:0007669"/>
    <property type="project" value="UniProtKB-SubCell"/>
</dbReference>
<dbReference type="InterPro" id="IPR017907">
    <property type="entry name" value="Znf_RING_CS"/>
</dbReference>
<dbReference type="Pfam" id="PF13920">
    <property type="entry name" value="zf-C3HC4_3"/>
    <property type="match status" value="1"/>
</dbReference>
<keyword evidence="10" id="KW-0539">Nucleus</keyword>
<dbReference type="EC" id="2.3.2.27" evidence="3"/>
<dbReference type="PROSITE" id="PS50089">
    <property type="entry name" value="ZF_RING_2"/>
    <property type="match status" value="1"/>
</dbReference>
<dbReference type="InterPro" id="IPR013083">
    <property type="entry name" value="Znf_RING/FYVE/PHD"/>
</dbReference>
<feature type="domain" description="RING-type" evidence="13">
    <location>
        <begin position="35"/>
        <end position="77"/>
    </location>
</feature>
<keyword evidence="5" id="KW-0479">Metal-binding</keyword>
<dbReference type="GO" id="GO:0008270">
    <property type="term" value="F:zinc ion binding"/>
    <property type="evidence" value="ECO:0007669"/>
    <property type="project" value="UniProtKB-KW"/>
</dbReference>
<dbReference type="Proteomes" id="UP000001819">
    <property type="component" value="Chromosome 3"/>
</dbReference>
<feature type="region of interest" description="Disordered" evidence="12">
    <location>
        <begin position="1"/>
        <end position="27"/>
    </location>
</feature>
<keyword evidence="4" id="KW-0808">Transferase</keyword>
<evidence type="ECO:0000256" key="2">
    <source>
        <dbReference type="ARBA" id="ARBA00004123"/>
    </source>
</evidence>
<evidence type="ECO:0000256" key="4">
    <source>
        <dbReference type="ARBA" id="ARBA00022679"/>
    </source>
</evidence>
<evidence type="ECO:0000256" key="3">
    <source>
        <dbReference type="ARBA" id="ARBA00012483"/>
    </source>
</evidence>
<dbReference type="SUPFAM" id="SSF57850">
    <property type="entry name" value="RING/U-box"/>
    <property type="match status" value="1"/>
</dbReference>
<reference evidence="14" key="1">
    <citation type="submission" date="2024-06" db="UniProtKB">
        <authorList>
            <consortium name="RefSeq"/>
        </authorList>
    </citation>
    <scope>NUCLEOTIDE SEQUENCE [LARGE SCALE GENOMIC DNA]</scope>
    <source>
        <strain evidence="14">MV2-25</strain>
    </source>
</reference>
<evidence type="ECO:0000256" key="12">
    <source>
        <dbReference type="SAM" id="MobiDB-lite"/>
    </source>
</evidence>
<accession>A0A6I8VDM2</accession>
<dbReference type="InterPro" id="IPR001841">
    <property type="entry name" value="Znf_RING"/>
</dbReference>
<evidence type="ECO:0000256" key="10">
    <source>
        <dbReference type="ARBA" id="ARBA00023242"/>
    </source>
</evidence>
<name>A0A6I8VDM2_DROPS</name>
<keyword evidence="8" id="KW-0833">Ubl conjugation pathway</keyword>
<feature type="compositionally biased region" description="Basic residues" evidence="12">
    <location>
        <begin position="1"/>
        <end position="11"/>
    </location>
</feature>
<evidence type="ECO:0000256" key="6">
    <source>
        <dbReference type="ARBA" id="ARBA00022763"/>
    </source>
</evidence>
<dbReference type="Gene3D" id="3.30.40.10">
    <property type="entry name" value="Zinc/RING finger domain, C3HC4 (zinc finger)"/>
    <property type="match status" value="1"/>
</dbReference>
<evidence type="ECO:0000313" key="14">
    <source>
        <dbReference type="Proteomes" id="UP000001819"/>
    </source>
</evidence>
<keyword evidence="7 11" id="KW-0863">Zinc-finger</keyword>
<dbReference type="GO" id="GO:0035861">
    <property type="term" value="C:site of double-strand break"/>
    <property type="evidence" value="ECO:0007669"/>
    <property type="project" value="TreeGrafter"/>
</dbReference>
<evidence type="ECO:0000256" key="5">
    <source>
        <dbReference type="ARBA" id="ARBA00022723"/>
    </source>
</evidence>
<dbReference type="PANTHER" id="PTHR23328:SF0">
    <property type="entry name" value="RING-TYPE DOMAIN-CONTAINING PROTEIN"/>
    <property type="match status" value="1"/>
</dbReference>
<comment type="subcellular location">
    <subcellularLocation>
        <location evidence="2">Nucleus</location>
    </subcellularLocation>
</comment>
<evidence type="ECO:0000256" key="1">
    <source>
        <dbReference type="ARBA" id="ARBA00000900"/>
    </source>
</evidence>
<reference evidence="15" key="2">
    <citation type="submission" date="2025-08" db="UniProtKB">
        <authorList>
            <consortium name="RefSeq"/>
        </authorList>
    </citation>
    <scope>IDENTIFICATION</scope>
    <source>
        <strain evidence="15">MV-25-SWS-2005</strain>
        <tissue evidence="15">Whole body</tissue>
    </source>
</reference>
<dbReference type="AlphaFoldDB" id="A0A6I8VDM2"/>
<dbReference type="InParanoid" id="A0A6I8VDM2"/>
<evidence type="ECO:0000256" key="8">
    <source>
        <dbReference type="ARBA" id="ARBA00022786"/>
    </source>
</evidence>
<organism evidence="14 15">
    <name type="scientific">Drosophila pseudoobscura pseudoobscura</name>
    <name type="common">Fruit fly</name>
    <dbReference type="NCBI Taxonomy" id="46245"/>
    <lineage>
        <taxon>Eukaryota</taxon>
        <taxon>Metazoa</taxon>
        <taxon>Ecdysozoa</taxon>
        <taxon>Arthropoda</taxon>
        <taxon>Hexapoda</taxon>
        <taxon>Insecta</taxon>
        <taxon>Pterygota</taxon>
        <taxon>Neoptera</taxon>
        <taxon>Endopterygota</taxon>
        <taxon>Diptera</taxon>
        <taxon>Brachycera</taxon>
        <taxon>Muscomorpha</taxon>
        <taxon>Ephydroidea</taxon>
        <taxon>Drosophilidae</taxon>
        <taxon>Drosophila</taxon>
        <taxon>Sophophora</taxon>
    </lineage>
</organism>
<protein>
    <recommendedName>
        <fullName evidence="3">RING-type E3 ubiquitin transferase</fullName>
        <ecNumber evidence="3">2.3.2.27</ecNumber>
    </recommendedName>
</protein>
<evidence type="ECO:0000256" key="9">
    <source>
        <dbReference type="ARBA" id="ARBA00022833"/>
    </source>
</evidence>
<sequence>MLQRQRQRQRQRTGTSSSIHNPDGDADGAEDGEVCAFCLEQIRNPVKLRCSHTFCKGCLQKYREARGWVAERCPLCRRRLDDYVARNWMAPGDLLLAAALLVDRREKRAASPEDVQTIQN</sequence>
<gene>
    <name evidence="15" type="primary">LOC4803345</name>
</gene>
<evidence type="ECO:0000256" key="7">
    <source>
        <dbReference type="ARBA" id="ARBA00022771"/>
    </source>
</evidence>
<dbReference type="GO" id="GO:0061630">
    <property type="term" value="F:ubiquitin protein ligase activity"/>
    <property type="evidence" value="ECO:0007669"/>
    <property type="project" value="UniProtKB-EC"/>
</dbReference>
<dbReference type="PANTHER" id="PTHR23328">
    <property type="entry name" value="RING-TYPE DOMAIN-CONTAINING PROTEIN"/>
    <property type="match status" value="1"/>
</dbReference>
<evidence type="ECO:0000313" key="15">
    <source>
        <dbReference type="RefSeq" id="XP_015039045.2"/>
    </source>
</evidence>
<dbReference type="SMART" id="SM00184">
    <property type="entry name" value="RING"/>
    <property type="match status" value="1"/>
</dbReference>
<proteinExistence type="predicted"/>
<dbReference type="PROSITE" id="PS00518">
    <property type="entry name" value="ZF_RING_1"/>
    <property type="match status" value="1"/>
</dbReference>
<keyword evidence="6" id="KW-0227">DNA damage</keyword>